<organism evidence="1 2">
    <name type="scientific">Alteriqipengyuania halimionae</name>
    <dbReference type="NCBI Taxonomy" id="1926630"/>
    <lineage>
        <taxon>Bacteria</taxon>
        <taxon>Pseudomonadati</taxon>
        <taxon>Pseudomonadota</taxon>
        <taxon>Alphaproteobacteria</taxon>
        <taxon>Sphingomonadales</taxon>
        <taxon>Erythrobacteraceae</taxon>
        <taxon>Alteriqipengyuania</taxon>
    </lineage>
</organism>
<dbReference type="InterPro" id="IPR025985">
    <property type="entry name" value="YnbE"/>
</dbReference>
<proteinExistence type="predicted"/>
<dbReference type="RefSeq" id="WP_160616441.1">
    <property type="nucleotide sequence ID" value="NZ_WTYR01000001.1"/>
</dbReference>
<keyword evidence="2" id="KW-1185">Reference proteome</keyword>
<dbReference type="PROSITE" id="PS51257">
    <property type="entry name" value="PROKAR_LIPOPROTEIN"/>
    <property type="match status" value="1"/>
</dbReference>
<name>A0A6I4U1A4_9SPHN</name>
<protein>
    <submittedName>
        <fullName evidence="1">YnbE family lipoprotein</fullName>
    </submittedName>
</protein>
<comment type="caution">
    <text evidence="1">The sequence shown here is derived from an EMBL/GenBank/DDBJ whole genome shotgun (WGS) entry which is preliminary data.</text>
</comment>
<accession>A0A6I4U1A4</accession>
<dbReference type="EMBL" id="WTYR01000001">
    <property type="protein sequence ID" value="MXP09770.1"/>
    <property type="molecule type" value="Genomic_DNA"/>
</dbReference>
<keyword evidence="1" id="KW-0449">Lipoprotein</keyword>
<evidence type="ECO:0000313" key="2">
    <source>
        <dbReference type="Proteomes" id="UP000429229"/>
    </source>
</evidence>
<evidence type="ECO:0000313" key="1">
    <source>
        <dbReference type="EMBL" id="MXP09770.1"/>
    </source>
</evidence>
<dbReference type="AlphaFoldDB" id="A0A6I4U1A4"/>
<dbReference type="Proteomes" id="UP000429229">
    <property type="component" value="Unassembled WGS sequence"/>
</dbReference>
<gene>
    <name evidence="1" type="ORF">GRI68_06220</name>
</gene>
<sequence>MISSKYVALLGLSAIAAGLGGCISVDTPTEPIVIELNINIRQEVIYRLAADAEDAIDENADIF</sequence>
<dbReference type="Pfam" id="PF13617">
    <property type="entry name" value="Lipoprotein_19"/>
    <property type="match status" value="1"/>
</dbReference>
<reference evidence="1 2" key="1">
    <citation type="submission" date="2019-12" db="EMBL/GenBank/DDBJ databases">
        <title>Genomic-based taxomic classification of the family Erythrobacteraceae.</title>
        <authorList>
            <person name="Xu L."/>
        </authorList>
    </citation>
    <scope>NUCLEOTIDE SEQUENCE [LARGE SCALE GENOMIC DNA]</scope>
    <source>
        <strain evidence="1 2">LMG 29519</strain>
    </source>
</reference>